<accession>A0ACC0C1L4</accession>
<gene>
    <name evidence="1" type="ORF">M9H77_09813</name>
</gene>
<organism evidence="1 2">
    <name type="scientific">Catharanthus roseus</name>
    <name type="common">Madagascar periwinkle</name>
    <name type="synonym">Vinca rosea</name>
    <dbReference type="NCBI Taxonomy" id="4058"/>
    <lineage>
        <taxon>Eukaryota</taxon>
        <taxon>Viridiplantae</taxon>
        <taxon>Streptophyta</taxon>
        <taxon>Embryophyta</taxon>
        <taxon>Tracheophyta</taxon>
        <taxon>Spermatophyta</taxon>
        <taxon>Magnoliopsida</taxon>
        <taxon>eudicotyledons</taxon>
        <taxon>Gunneridae</taxon>
        <taxon>Pentapetalae</taxon>
        <taxon>asterids</taxon>
        <taxon>lamiids</taxon>
        <taxon>Gentianales</taxon>
        <taxon>Apocynaceae</taxon>
        <taxon>Rauvolfioideae</taxon>
        <taxon>Vinceae</taxon>
        <taxon>Catharanthinae</taxon>
        <taxon>Catharanthus</taxon>
    </lineage>
</organism>
<reference evidence="2" key="1">
    <citation type="journal article" date="2023" name="Nat. Plants">
        <title>Single-cell RNA sequencing provides a high-resolution roadmap for understanding the multicellular compartmentation of specialized metabolism.</title>
        <authorList>
            <person name="Sun S."/>
            <person name="Shen X."/>
            <person name="Li Y."/>
            <person name="Li Y."/>
            <person name="Wang S."/>
            <person name="Li R."/>
            <person name="Zhang H."/>
            <person name="Shen G."/>
            <person name="Guo B."/>
            <person name="Wei J."/>
            <person name="Xu J."/>
            <person name="St-Pierre B."/>
            <person name="Chen S."/>
            <person name="Sun C."/>
        </authorList>
    </citation>
    <scope>NUCLEOTIDE SEQUENCE [LARGE SCALE GENOMIC DNA]</scope>
</reference>
<dbReference type="Proteomes" id="UP001060085">
    <property type="component" value="Linkage Group LG02"/>
</dbReference>
<keyword evidence="2" id="KW-1185">Reference proteome</keyword>
<dbReference type="EMBL" id="CM044702">
    <property type="protein sequence ID" value="KAI5678863.1"/>
    <property type="molecule type" value="Genomic_DNA"/>
</dbReference>
<sequence>MAEVEMPRVKLGTQGLQVSKLGLGCMSISGTYNDPLSEEEGIAVIKEAFNCGITFFDTADAYGVDHANEYLLGKAMKQLPREKIQLATKFGVYHFDLSRVEVRGTPEYVRSCCESSLKRLDVDYIDLFYIHRIDTTVPIEETMGELKKLVEEGKIKYIGLSGASPDTIRRAHTVHPISALQIEYSLWTRDIEEEIIPLCRELGIGIVPYSPIGGGLFAGKAIKESLPPGSFLEIHPRYSGVNLEENKQIYFRIEALAQKYGCTPAQLSLAWVLHQGDDIVPIPGTTKIKNLRDNVGAVKVKLTKQDLKEISDAVPINEVAGESITEAFAATNWRFANTPPLSK</sequence>
<proteinExistence type="predicted"/>
<evidence type="ECO:0000313" key="1">
    <source>
        <dbReference type="EMBL" id="KAI5678863.1"/>
    </source>
</evidence>
<comment type="caution">
    <text evidence="1">The sequence shown here is derived from an EMBL/GenBank/DDBJ whole genome shotgun (WGS) entry which is preliminary data.</text>
</comment>
<evidence type="ECO:0000313" key="2">
    <source>
        <dbReference type="Proteomes" id="UP001060085"/>
    </source>
</evidence>
<name>A0ACC0C1L4_CATRO</name>
<protein>
    <submittedName>
        <fullName evidence="1">Uncharacterized protein</fullName>
    </submittedName>
</protein>